<feature type="domain" description="Methyltransferase type 11" evidence="1">
    <location>
        <begin position="47"/>
        <end position="146"/>
    </location>
</feature>
<dbReference type="SUPFAM" id="SSF53335">
    <property type="entry name" value="S-adenosyl-L-methionine-dependent methyltransferases"/>
    <property type="match status" value="1"/>
</dbReference>
<dbReference type="CDD" id="cd02440">
    <property type="entry name" value="AdoMet_MTases"/>
    <property type="match status" value="1"/>
</dbReference>
<evidence type="ECO:0000259" key="1">
    <source>
        <dbReference type="Pfam" id="PF08241"/>
    </source>
</evidence>
<dbReference type="Gene3D" id="3.40.50.150">
    <property type="entry name" value="Vaccinia Virus protein VP39"/>
    <property type="match status" value="1"/>
</dbReference>
<dbReference type="PANTHER" id="PTHR43591">
    <property type="entry name" value="METHYLTRANSFERASE"/>
    <property type="match status" value="1"/>
</dbReference>
<dbReference type="AlphaFoldDB" id="A0A532V693"/>
<dbReference type="EMBL" id="NJBO01000009">
    <property type="protein sequence ID" value="TKJ42720.1"/>
    <property type="molecule type" value="Genomic_DNA"/>
</dbReference>
<reference evidence="2 3" key="1">
    <citation type="submission" date="2017-06" db="EMBL/GenBank/DDBJ databases">
        <title>Novel microbial phyla capable of carbon fixation and sulfur reduction in deep-sea sediments.</title>
        <authorList>
            <person name="Huang J."/>
            <person name="Baker B."/>
            <person name="Wang Y."/>
        </authorList>
    </citation>
    <scope>NUCLEOTIDE SEQUENCE [LARGE SCALE GENOMIC DNA]</scope>
    <source>
        <strain evidence="2">B3_TA06</strain>
    </source>
</reference>
<protein>
    <recommendedName>
        <fullName evidence="1">Methyltransferase type 11 domain-containing protein</fullName>
    </recommendedName>
</protein>
<dbReference type="InterPro" id="IPR013216">
    <property type="entry name" value="Methyltransf_11"/>
</dbReference>
<organism evidence="2 3">
    <name type="scientific">candidate division TA06 bacterium B3_TA06</name>
    <dbReference type="NCBI Taxonomy" id="2012487"/>
    <lineage>
        <taxon>Bacteria</taxon>
        <taxon>Bacteria division TA06</taxon>
    </lineage>
</organism>
<dbReference type="Proteomes" id="UP000317778">
    <property type="component" value="Unassembled WGS sequence"/>
</dbReference>
<accession>A0A532V693</accession>
<dbReference type="Pfam" id="PF08241">
    <property type="entry name" value="Methyltransf_11"/>
    <property type="match status" value="1"/>
</dbReference>
<proteinExistence type="predicted"/>
<name>A0A532V693_UNCT6</name>
<evidence type="ECO:0000313" key="3">
    <source>
        <dbReference type="Proteomes" id="UP000317778"/>
    </source>
</evidence>
<gene>
    <name evidence="2" type="ORF">CEE36_06460</name>
</gene>
<sequence>MVIRMEPVVFNFPHSRLYDFYTKVFFLKIYEQFARWIPVGNPKGKVLDVGAAAGYLGVALAEKYPQLKVYSTDLAPDMVRMNRKVIRRNKLADRVIAQCEDAYNLSFADSTFDLVINSFTFHHWDNPKRMFAELYRVLKPGGEMFIIDGKQGFNYEEMKEFCRTAGFGPLGRLLARIMGKLVWIDFVSTDYAHSALASSPFENATCEETGVFMFLRGSKAVPALA</sequence>
<evidence type="ECO:0000313" key="2">
    <source>
        <dbReference type="EMBL" id="TKJ42720.1"/>
    </source>
</evidence>
<dbReference type="GO" id="GO:0008757">
    <property type="term" value="F:S-adenosylmethionine-dependent methyltransferase activity"/>
    <property type="evidence" value="ECO:0007669"/>
    <property type="project" value="InterPro"/>
</dbReference>
<dbReference type="InterPro" id="IPR029063">
    <property type="entry name" value="SAM-dependent_MTases_sf"/>
</dbReference>
<comment type="caution">
    <text evidence="2">The sequence shown here is derived from an EMBL/GenBank/DDBJ whole genome shotgun (WGS) entry which is preliminary data.</text>
</comment>